<dbReference type="WBParaSite" id="PSAMB.scaffold1245size33871.g11917.t1">
    <property type="protein sequence ID" value="PSAMB.scaffold1245size33871.g11917.t1"/>
    <property type="gene ID" value="PSAMB.scaffold1245size33871.g11917"/>
</dbReference>
<keyword evidence="1" id="KW-0732">Signal</keyword>
<organism evidence="2 3">
    <name type="scientific">Plectus sambesii</name>
    <dbReference type="NCBI Taxonomy" id="2011161"/>
    <lineage>
        <taxon>Eukaryota</taxon>
        <taxon>Metazoa</taxon>
        <taxon>Ecdysozoa</taxon>
        <taxon>Nematoda</taxon>
        <taxon>Chromadorea</taxon>
        <taxon>Plectida</taxon>
        <taxon>Plectina</taxon>
        <taxon>Plectoidea</taxon>
        <taxon>Plectidae</taxon>
        <taxon>Plectus</taxon>
    </lineage>
</organism>
<name>A0A914UTD2_9BILA</name>
<protein>
    <submittedName>
        <fullName evidence="3">Uncharacterized protein</fullName>
    </submittedName>
</protein>
<feature type="chain" id="PRO_5037363848" evidence="1">
    <location>
        <begin position="21"/>
        <end position="409"/>
    </location>
</feature>
<feature type="signal peptide" evidence="1">
    <location>
        <begin position="1"/>
        <end position="20"/>
    </location>
</feature>
<evidence type="ECO:0000256" key="1">
    <source>
        <dbReference type="SAM" id="SignalP"/>
    </source>
</evidence>
<sequence length="409" mass="42862">MYKLSLTIFIVSTFTASVLAQPTYGPCGDFTRTRDPAGGLETAATMSITCTPTRGVASGSCEFDAPEATGLNAVCTYNYFTAPASWVCCYDLSKATYTFATPAPGVTWSTVGPGSTVVPQFLKPECPNGALSSVSSMNNQPRTCNITASANRKCPADYTCVKARNVVDVSGTASLADDLGAGFAPYICCKTTTLNNYGAVFTESGLSPGIVPLTPTAGILSVKLATTTVQLGDDASYIAGQLGQMPPTITLYSKTGPAATSFYHVMMFDATYQKEVWFSINNPGSGTPALEVSAGTPADFAQVVNTGTLRAPVYSIANEDIAPTAYTTVARRMVILVWKTATKLVPTAAKVKSTTQLNLSPGLYGDFEPSTAAATKGVYNNVTTLLSSTNKITKLLGRPIAGTYFMAKL</sequence>
<proteinExistence type="predicted"/>
<dbReference type="Proteomes" id="UP000887566">
    <property type="component" value="Unplaced"/>
</dbReference>
<accession>A0A914UTD2</accession>
<dbReference type="AlphaFoldDB" id="A0A914UTD2"/>
<keyword evidence="2" id="KW-1185">Reference proteome</keyword>
<evidence type="ECO:0000313" key="3">
    <source>
        <dbReference type="WBParaSite" id="PSAMB.scaffold1245size33871.g11917.t1"/>
    </source>
</evidence>
<reference evidence="3" key="1">
    <citation type="submission" date="2022-11" db="UniProtKB">
        <authorList>
            <consortium name="WormBaseParasite"/>
        </authorList>
    </citation>
    <scope>IDENTIFICATION</scope>
</reference>
<evidence type="ECO:0000313" key="2">
    <source>
        <dbReference type="Proteomes" id="UP000887566"/>
    </source>
</evidence>